<accession>A0A1H8KGM4</accession>
<evidence type="ECO:0000313" key="1">
    <source>
        <dbReference type="EMBL" id="SEN91851.1"/>
    </source>
</evidence>
<gene>
    <name evidence="1" type="ORF">SAMN05216404_108135</name>
</gene>
<protein>
    <submittedName>
        <fullName evidence="1">Uncharacterized protein</fullName>
    </submittedName>
</protein>
<evidence type="ECO:0000313" key="2">
    <source>
        <dbReference type="Proteomes" id="UP000183898"/>
    </source>
</evidence>
<organism evidence="1 2">
    <name type="scientific">Nitrosospira multiformis</name>
    <dbReference type="NCBI Taxonomy" id="1231"/>
    <lineage>
        <taxon>Bacteria</taxon>
        <taxon>Pseudomonadati</taxon>
        <taxon>Pseudomonadota</taxon>
        <taxon>Betaproteobacteria</taxon>
        <taxon>Nitrosomonadales</taxon>
        <taxon>Nitrosomonadaceae</taxon>
        <taxon>Nitrosospira</taxon>
    </lineage>
</organism>
<name>A0A1H8KGM4_9PROT</name>
<proteinExistence type="predicted"/>
<dbReference type="EMBL" id="FOCT01000008">
    <property type="protein sequence ID" value="SEN91851.1"/>
    <property type="molecule type" value="Genomic_DNA"/>
</dbReference>
<sequence length="54" mass="6348">MVGLVLISDDWSVGRNCEERQMAGFEGRTENLWKKQQFIITYLVGRVVAKKYKR</sequence>
<reference evidence="1 2" key="1">
    <citation type="submission" date="2016-10" db="EMBL/GenBank/DDBJ databases">
        <authorList>
            <person name="de Groot N.N."/>
        </authorList>
    </citation>
    <scope>NUCLEOTIDE SEQUENCE [LARGE SCALE GENOMIC DNA]</scope>
    <source>
        <strain evidence="1 2">Nl18</strain>
    </source>
</reference>
<dbReference type="Proteomes" id="UP000183898">
    <property type="component" value="Unassembled WGS sequence"/>
</dbReference>
<dbReference type="AlphaFoldDB" id="A0A1H8KGM4"/>